<feature type="compositionally biased region" description="Polar residues" evidence="1">
    <location>
        <begin position="54"/>
        <end position="69"/>
    </location>
</feature>
<dbReference type="EMBL" id="MU853865">
    <property type="protein sequence ID" value="KAK3937043.1"/>
    <property type="molecule type" value="Genomic_DNA"/>
</dbReference>
<reference evidence="3" key="1">
    <citation type="journal article" date="2023" name="Mol. Phylogenet. Evol.">
        <title>Genome-scale phylogeny and comparative genomics of the fungal order Sordariales.</title>
        <authorList>
            <person name="Hensen N."/>
            <person name="Bonometti L."/>
            <person name="Westerberg I."/>
            <person name="Brannstrom I.O."/>
            <person name="Guillou S."/>
            <person name="Cros-Aarteil S."/>
            <person name="Calhoun S."/>
            <person name="Haridas S."/>
            <person name="Kuo A."/>
            <person name="Mondo S."/>
            <person name="Pangilinan J."/>
            <person name="Riley R."/>
            <person name="LaButti K."/>
            <person name="Andreopoulos B."/>
            <person name="Lipzen A."/>
            <person name="Chen C."/>
            <person name="Yan M."/>
            <person name="Daum C."/>
            <person name="Ng V."/>
            <person name="Clum A."/>
            <person name="Steindorff A."/>
            <person name="Ohm R.A."/>
            <person name="Martin F."/>
            <person name="Silar P."/>
            <person name="Natvig D.O."/>
            <person name="Lalanne C."/>
            <person name="Gautier V."/>
            <person name="Ament-Velasquez S.L."/>
            <person name="Kruys A."/>
            <person name="Hutchinson M.I."/>
            <person name="Powell A.J."/>
            <person name="Barry K."/>
            <person name="Miller A.N."/>
            <person name="Grigoriev I.V."/>
            <person name="Debuchy R."/>
            <person name="Gladieux P."/>
            <person name="Hiltunen Thoren M."/>
            <person name="Johannesson H."/>
        </authorList>
    </citation>
    <scope>NUCLEOTIDE SEQUENCE [LARGE SCALE GENOMIC DNA]</scope>
    <source>
        <strain evidence="3">CBS 340.73</strain>
    </source>
</reference>
<gene>
    <name evidence="2" type="ORF">QBC46DRAFT_345002</name>
</gene>
<evidence type="ECO:0000313" key="2">
    <source>
        <dbReference type="EMBL" id="KAK3937043.1"/>
    </source>
</evidence>
<keyword evidence="3" id="KW-1185">Reference proteome</keyword>
<sequence length="402" mass="44168">MSPPQRLLCGTALEASRSSKRDFDPRQATPAPAPHSIGRPISSQQSGIREANEKQQQIAANPSSIPSFRVSTLQPVTTVADPSNWTAASPGPPAPDVHGSFANPGNFSTPTRNGKERQHPNAPSPPLPCSDHAPGGGKGKAKRPVAANDNDKTAAKRPKTGRAIHPTRTSLACPFYKRGDPKGHPCAKYVVAKNSYLKQHLRRVHQVGELCKISTGCQLAEADTSKWLPDLKYSAACKADSYGLLTPAQMAALEPHAKRGEGEREQWYAIWDVLFLGVARPLSPYRYDDSDITSKSDLEKFLEWVYLHGATVFESPQEFLLIQKCIQTLHVRYQQKEGPEVKMNGDLDVEPEVEPVTHNGGVEFHDTESDFRIPGGSDEINKFHKDEEEDDDMAISYAFEEG</sequence>
<feature type="region of interest" description="Disordered" evidence="1">
    <location>
        <begin position="1"/>
        <end position="69"/>
    </location>
</feature>
<evidence type="ECO:0000313" key="3">
    <source>
        <dbReference type="Proteomes" id="UP001303473"/>
    </source>
</evidence>
<name>A0AAN6N3B2_9PEZI</name>
<evidence type="ECO:0000256" key="1">
    <source>
        <dbReference type="SAM" id="MobiDB-lite"/>
    </source>
</evidence>
<feature type="compositionally biased region" description="Polar residues" evidence="1">
    <location>
        <begin position="103"/>
        <end position="112"/>
    </location>
</feature>
<protein>
    <submittedName>
        <fullName evidence="2">Uncharacterized protein</fullName>
    </submittedName>
</protein>
<comment type="caution">
    <text evidence="2">The sequence shown here is derived from an EMBL/GenBank/DDBJ whole genome shotgun (WGS) entry which is preliminary data.</text>
</comment>
<feature type="region of interest" description="Disordered" evidence="1">
    <location>
        <begin position="81"/>
        <end position="166"/>
    </location>
</feature>
<dbReference type="AlphaFoldDB" id="A0AAN6N3B2"/>
<accession>A0AAN6N3B2</accession>
<organism evidence="2 3">
    <name type="scientific">Diplogelasinospora grovesii</name>
    <dbReference type="NCBI Taxonomy" id="303347"/>
    <lineage>
        <taxon>Eukaryota</taxon>
        <taxon>Fungi</taxon>
        <taxon>Dikarya</taxon>
        <taxon>Ascomycota</taxon>
        <taxon>Pezizomycotina</taxon>
        <taxon>Sordariomycetes</taxon>
        <taxon>Sordariomycetidae</taxon>
        <taxon>Sordariales</taxon>
        <taxon>Diplogelasinosporaceae</taxon>
        <taxon>Diplogelasinospora</taxon>
    </lineage>
</organism>
<proteinExistence type="predicted"/>
<dbReference type="Proteomes" id="UP001303473">
    <property type="component" value="Unassembled WGS sequence"/>
</dbReference>